<protein>
    <submittedName>
        <fullName evidence="1">Uncharacterized protein</fullName>
    </submittedName>
</protein>
<gene>
    <name evidence="1" type="ORF">WN55_04614</name>
</gene>
<accession>A0A154P2V3</accession>
<proteinExistence type="predicted"/>
<dbReference type="AlphaFoldDB" id="A0A154P2V3"/>
<name>A0A154P2V3_DUFNO</name>
<reference evidence="1 2" key="1">
    <citation type="submission" date="2015-07" db="EMBL/GenBank/DDBJ databases">
        <title>The genome of Dufourea novaeangliae.</title>
        <authorList>
            <person name="Pan H."/>
            <person name="Kapheim K."/>
        </authorList>
    </citation>
    <scope>NUCLEOTIDE SEQUENCE [LARGE SCALE GENOMIC DNA]</scope>
    <source>
        <strain evidence="1">0120121106</strain>
        <tissue evidence="1">Whole body</tissue>
    </source>
</reference>
<keyword evidence="2" id="KW-1185">Reference proteome</keyword>
<organism evidence="1 2">
    <name type="scientific">Dufourea novaeangliae</name>
    <name type="common">Sweat bee</name>
    <dbReference type="NCBI Taxonomy" id="178035"/>
    <lineage>
        <taxon>Eukaryota</taxon>
        <taxon>Metazoa</taxon>
        <taxon>Ecdysozoa</taxon>
        <taxon>Arthropoda</taxon>
        <taxon>Hexapoda</taxon>
        <taxon>Insecta</taxon>
        <taxon>Pterygota</taxon>
        <taxon>Neoptera</taxon>
        <taxon>Endopterygota</taxon>
        <taxon>Hymenoptera</taxon>
        <taxon>Apocrita</taxon>
        <taxon>Aculeata</taxon>
        <taxon>Apoidea</taxon>
        <taxon>Anthophila</taxon>
        <taxon>Halictidae</taxon>
        <taxon>Rophitinae</taxon>
        <taxon>Dufourea</taxon>
    </lineage>
</organism>
<sequence>MAMKRIVPDKKNRYTERVAYNRKCDKLLCDRVHYDDRWPGAKKQDKTLATEFVNEPIHVKRWPCCAIIDDVDNFVALVAWRGTSNRDGTLHFIISSAGRNLDDNSSMV</sequence>
<dbReference type="EMBL" id="KQ434796">
    <property type="protein sequence ID" value="KZC05674.1"/>
    <property type="molecule type" value="Genomic_DNA"/>
</dbReference>
<evidence type="ECO:0000313" key="1">
    <source>
        <dbReference type="EMBL" id="KZC05674.1"/>
    </source>
</evidence>
<dbReference type="Proteomes" id="UP000076502">
    <property type="component" value="Unassembled WGS sequence"/>
</dbReference>
<evidence type="ECO:0000313" key="2">
    <source>
        <dbReference type="Proteomes" id="UP000076502"/>
    </source>
</evidence>